<protein>
    <submittedName>
        <fullName evidence="1">Uncharacterized protein</fullName>
    </submittedName>
</protein>
<evidence type="ECO:0000313" key="2">
    <source>
        <dbReference type="Proteomes" id="UP001412067"/>
    </source>
</evidence>
<organism evidence="1 2">
    <name type="scientific">Platanthera guangdongensis</name>
    <dbReference type="NCBI Taxonomy" id="2320717"/>
    <lineage>
        <taxon>Eukaryota</taxon>
        <taxon>Viridiplantae</taxon>
        <taxon>Streptophyta</taxon>
        <taxon>Embryophyta</taxon>
        <taxon>Tracheophyta</taxon>
        <taxon>Spermatophyta</taxon>
        <taxon>Magnoliopsida</taxon>
        <taxon>Liliopsida</taxon>
        <taxon>Asparagales</taxon>
        <taxon>Orchidaceae</taxon>
        <taxon>Orchidoideae</taxon>
        <taxon>Orchideae</taxon>
        <taxon>Orchidinae</taxon>
        <taxon>Platanthera</taxon>
    </lineage>
</organism>
<gene>
    <name evidence="1" type="ORF">KSP40_PGU006092</name>
</gene>
<sequence>MRVCIRRTSSSKRYLIGPIQRRQQIRCRAENQKLERHYQCINFSKNAYNYRLAQLGQVCNLIYINSVILGLL</sequence>
<comment type="caution">
    <text evidence="1">The sequence shown here is derived from an EMBL/GenBank/DDBJ whole genome shotgun (WGS) entry which is preliminary data.</text>
</comment>
<accession>A0ABR2LP34</accession>
<dbReference type="Proteomes" id="UP001412067">
    <property type="component" value="Unassembled WGS sequence"/>
</dbReference>
<evidence type="ECO:0000313" key="1">
    <source>
        <dbReference type="EMBL" id="KAK8946065.1"/>
    </source>
</evidence>
<proteinExistence type="predicted"/>
<dbReference type="EMBL" id="JBBWWR010000017">
    <property type="protein sequence ID" value="KAK8946065.1"/>
    <property type="molecule type" value="Genomic_DNA"/>
</dbReference>
<name>A0ABR2LP34_9ASPA</name>
<reference evidence="1 2" key="1">
    <citation type="journal article" date="2022" name="Nat. Plants">
        <title>Genomes of leafy and leafless Platanthera orchids illuminate the evolution of mycoheterotrophy.</title>
        <authorList>
            <person name="Li M.H."/>
            <person name="Liu K.W."/>
            <person name="Li Z."/>
            <person name="Lu H.C."/>
            <person name="Ye Q.L."/>
            <person name="Zhang D."/>
            <person name="Wang J.Y."/>
            <person name="Li Y.F."/>
            <person name="Zhong Z.M."/>
            <person name="Liu X."/>
            <person name="Yu X."/>
            <person name="Liu D.K."/>
            <person name="Tu X.D."/>
            <person name="Liu B."/>
            <person name="Hao Y."/>
            <person name="Liao X.Y."/>
            <person name="Jiang Y.T."/>
            <person name="Sun W.H."/>
            <person name="Chen J."/>
            <person name="Chen Y.Q."/>
            <person name="Ai Y."/>
            <person name="Zhai J.W."/>
            <person name="Wu S.S."/>
            <person name="Zhou Z."/>
            <person name="Hsiao Y.Y."/>
            <person name="Wu W.L."/>
            <person name="Chen Y.Y."/>
            <person name="Lin Y.F."/>
            <person name="Hsu J.L."/>
            <person name="Li C.Y."/>
            <person name="Wang Z.W."/>
            <person name="Zhao X."/>
            <person name="Zhong W.Y."/>
            <person name="Ma X.K."/>
            <person name="Ma L."/>
            <person name="Huang J."/>
            <person name="Chen G.Z."/>
            <person name="Huang M.Z."/>
            <person name="Huang L."/>
            <person name="Peng D.H."/>
            <person name="Luo Y.B."/>
            <person name="Zou S.Q."/>
            <person name="Chen S.P."/>
            <person name="Lan S."/>
            <person name="Tsai W.C."/>
            <person name="Van de Peer Y."/>
            <person name="Liu Z.J."/>
        </authorList>
    </citation>
    <scope>NUCLEOTIDE SEQUENCE [LARGE SCALE GENOMIC DNA]</scope>
    <source>
        <strain evidence="1">Lor288</strain>
    </source>
</reference>
<keyword evidence="2" id="KW-1185">Reference proteome</keyword>